<dbReference type="InterPro" id="IPR029068">
    <property type="entry name" value="Glyas_Bleomycin-R_OHBP_Dase"/>
</dbReference>
<evidence type="ECO:0000313" key="2">
    <source>
        <dbReference type="EMBL" id="TRL39324.1"/>
    </source>
</evidence>
<gene>
    <name evidence="2" type="ORF">FNA46_09240</name>
</gene>
<dbReference type="RefSeq" id="WP_143124903.1">
    <property type="nucleotide sequence ID" value="NZ_VJMG01000021.1"/>
</dbReference>
<name>A0A549TBW0_9HYPH</name>
<accession>A0A549TBW0</accession>
<organism evidence="2 3">
    <name type="scientific">Rhizobium straminoryzae</name>
    <dbReference type="NCBI Taxonomy" id="1387186"/>
    <lineage>
        <taxon>Bacteria</taxon>
        <taxon>Pseudomonadati</taxon>
        <taxon>Pseudomonadota</taxon>
        <taxon>Alphaproteobacteria</taxon>
        <taxon>Hyphomicrobiales</taxon>
        <taxon>Rhizobiaceae</taxon>
        <taxon>Rhizobium/Agrobacterium group</taxon>
        <taxon>Rhizobium</taxon>
    </lineage>
</organism>
<protein>
    <submittedName>
        <fullName evidence="2">VOC family protein</fullName>
    </submittedName>
</protein>
<dbReference type="AlphaFoldDB" id="A0A549TBW0"/>
<keyword evidence="3" id="KW-1185">Reference proteome</keyword>
<sequence>MQSEPIATSITGVYETHLPVRDLGRSIAFYRDRLGLELATEISERQIAFFWVGRREMGMLGLWQVGTGPLQMRLHFAFRMEQEAVMTACETLRSSGIEPLDFHGNPAEEPVVIGWAPSLSVYFKDPDGHSLELIHMLDESPDKGFGIGPLSAWRAHRRNTDGKAA</sequence>
<dbReference type="Proteomes" id="UP000316801">
    <property type="component" value="Unassembled WGS sequence"/>
</dbReference>
<dbReference type="InterPro" id="IPR037523">
    <property type="entry name" value="VOC_core"/>
</dbReference>
<proteinExistence type="predicted"/>
<evidence type="ECO:0000259" key="1">
    <source>
        <dbReference type="PROSITE" id="PS51819"/>
    </source>
</evidence>
<dbReference type="InterPro" id="IPR004360">
    <property type="entry name" value="Glyas_Fos-R_dOase_dom"/>
</dbReference>
<dbReference type="SUPFAM" id="SSF54593">
    <property type="entry name" value="Glyoxalase/Bleomycin resistance protein/Dihydroxybiphenyl dioxygenase"/>
    <property type="match status" value="1"/>
</dbReference>
<dbReference type="PROSITE" id="PS51819">
    <property type="entry name" value="VOC"/>
    <property type="match status" value="1"/>
</dbReference>
<dbReference type="CDD" id="cd06587">
    <property type="entry name" value="VOC"/>
    <property type="match status" value="1"/>
</dbReference>
<evidence type="ECO:0000313" key="3">
    <source>
        <dbReference type="Proteomes" id="UP000316801"/>
    </source>
</evidence>
<reference evidence="2 3" key="1">
    <citation type="submission" date="2019-07" db="EMBL/GenBank/DDBJ databases">
        <title>Ln-dependent methylotrophs.</title>
        <authorList>
            <person name="Tani A."/>
        </authorList>
    </citation>
    <scope>NUCLEOTIDE SEQUENCE [LARGE SCALE GENOMIC DNA]</scope>
    <source>
        <strain evidence="2 3">SM12</strain>
    </source>
</reference>
<dbReference type="Pfam" id="PF00903">
    <property type="entry name" value="Glyoxalase"/>
    <property type="match status" value="1"/>
</dbReference>
<feature type="domain" description="VOC" evidence="1">
    <location>
        <begin position="12"/>
        <end position="136"/>
    </location>
</feature>
<comment type="caution">
    <text evidence="2">The sequence shown here is derived from an EMBL/GenBank/DDBJ whole genome shotgun (WGS) entry which is preliminary data.</text>
</comment>
<dbReference type="Gene3D" id="3.10.180.10">
    <property type="entry name" value="2,3-Dihydroxybiphenyl 1,2-Dioxygenase, domain 1"/>
    <property type="match status" value="1"/>
</dbReference>
<dbReference type="EMBL" id="VJMG01000021">
    <property type="protein sequence ID" value="TRL39324.1"/>
    <property type="molecule type" value="Genomic_DNA"/>
</dbReference>